<gene>
    <name evidence="3" type="ORF">DGAL_LOCUS14410</name>
</gene>
<evidence type="ECO:0000256" key="1">
    <source>
        <dbReference type="ARBA" id="ARBA00022559"/>
    </source>
</evidence>
<evidence type="ECO:0000256" key="2">
    <source>
        <dbReference type="PIRSR" id="PIRSR619791-2"/>
    </source>
</evidence>
<dbReference type="GO" id="GO:0020037">
    <property type="term" value="F:heme binding"/>
    <property type="evidence" value="ECO:0007669"/>
    <property type="project" value="InterPro"/>
</dbReference>
<proteinExistence type="predicted"/>
<dbReference type="AlphaFoldDB" id="A0A8J2WTF4"/>
<evidence type="ECO:0000313" key="3">
    <source>
        <dbReference type="EMBL" id="CAH0110806.1"/>
    </source>
</evidence>
<organism evidence="3 4">
    <name type="scientific">Daphnia galeata</name>
    <dbReference type="NCBI Taxonomy" id="27404"/>
    <lineage>
        <taxon>Eukaryota</taxon>
        <taxon>Metazoa</taxon>
        <taxon>Ecdysozoa</taxon>
        <taxon>Arthropoda</taxon>
        <taxon>Crustacea</taxon>
        <taxon>Branchiopoda</taxon>
        <taxon>Diplostraca</taxon>
        <taxon>Cladocera</taxon>
        <taxon>Anomopoda</taxon>
        <taxon>Daphniidae</taxon>
        <taxon>Daphnia</taxon>
    </lineage>
</organism>
<dbReference type="Gene3D" id="1.10.640.10">
    <property type="entry name" value="Haem peroxidase domain superfamily, animal type"/>
    <property type="match status" value="2"/>
</dbReference>
<dbReference type="SUPFAM" id="SSF48113">
    <property type="entry name" value="Heme-dependent peroxidases"/>
    <property type="match status" value="1"/>
</dbReference>
<reference evidence="3" key="1">
    <citation type="submission" date="2021-11" db="EMBL/GenBank/DDBJ databases">
        <authorList>
            <person name="Schell T."/>
        </authorList>
    </citation>
    <scope>NUCLEOTIDE SEQUENCE</scope>
    <source>
        <strain evidence="3">M5</strain>
    </source>
</reference>
<dbReference type="PROSITE" id="PS50292">
    <property type="entry name" value="PEROXIDASE_3"/>
    <property type="match status" value="1"/>
</dbReference>
<dbReference type="PANTHER" id="PTHR11475:SF114">
    <property type="entry name" value="PEROXIDASE-LIKE PROTEIN"/>
    <property type="match status" value="1"/>
</dbReference>
<dbReference type="InterPro" id="IPR010255">
    <property type="entry name" value="Haem_peroxidase_sf"/>
</dbReference>
<dbReference type="Proteomes" id="UP000789390">
    <property type="component" value="Unassembled WGS sequence"/>
</dbReference>
<dbReference type="GO" id="GO:0006979">
    <property type="term" value="P:response to oxidative stress"/>
    <property type="evidence" value="ECO:0007669"/>
    <property type="project" value="InterPro"/>
</dbReference>
<comment type="caution">
    <text evidence="3">The sequence shown here is derived from an EMBL/GenBank/DDBJ whole genome shotgun (WGS) entry which is preliminary data.</text>
</comment>
<dbReference type="InterPro" id="IPR037120">
    <property type="entry name" value="Haem_peroxidase_sf_animal"/>
</dbReference>
<dbReference type="InterPro" id="IPR019791">
    <property type="entry name" value="Haem_peroxidase_animal"/>
</dbReference>
<dbReference type="PRINTS" id="PR00457">
    <property type="entry name" value="ANPEROXIDASE"/>
</dbReference>
<evidence type="ECO:0000313" key="4">
    <source>
        <dbReference type="Proteomes" id="UP000789390"/>
    </source>
</evidence>
<protein>
    <submittedName>
        <fullName evidence="3">Uncharacterized protein</fullName>
    </submittedName>
</protein>
<dbReference type="GO" id="GO:0004601">
    <property type="term" value="F:peroxidase activity"/>
    <property type="evidence" value="ECO:0007669"/>
    <property type="project" value="UniProtKB-KW"/>
</dbReference>
<dbReference type="Pfam" id="PF03098">
    <property type="entry name" value="An_peroxidase"/>
    <property type="match status" value="2"/>
</dbReference>
<name>A0A8J2WTF4_9CRUS</name>
<dbReference type="OrthoDB" id="823504at2759"/>
<keyword evidence="1" id="KW-0560">Oxidoreductase</keyword>
<accession>A0A8J2WTF4</accession>
<dbReference type="PANTHER" id="PTHR11475">
    <property type="entry name" value="OXIDASE/PEROXIDASE"/>
    <property type="match status" value="1"/>
</dbReference>
<sequence>MYKTEDATPFVLHFTDNETQMSEAAGYSYVDRLTQLEEDLFAQGQYIKEESHPFYRMPQFKKPQPEAQELARKAARMLEAAQYLKIKMSLPNDEFLRQTTSNFTVINKTCLAVITCPTASKYRTIDGSYSNIQTPRAASNGSALPSARLVSTVVFGGADRALNTTTLALMQFGQLINHDFQSTTQFTFTNGSDISCCTSTGGTLNASQLHPACLPISVPTNDRFWNVNATIITTCMNFIRSMAGPRLDCSIGYADQLNQNTHWLDASTLYGSSTTTAALVRNFTGGLLKTTSKDVISATVSRDLLPISSPCTTAACFYAGPAIITKHSLAPLTTGFLTRFNQCQHQQSDDRPDQQRIRYRFATAAFRFGHSLVQGSVKLYAEDGSLLNTSYTMSDTFNDPSRIVTDKTYFDAVIRGLLTQPSQSIDQNVDDSLWNRPFRAKNIRFDIVALNIQRGRDHGLPSYNTYRQLCGFTKVTSFSGLNATSTTNPVIPTLRVDKSCFNILVDDIDVYVGGLAEIPLTGSIAGPTLNCLIAEQFNQIKFSDRYFYELGNQAHSFTAAQLTEIRKASLARIFCDNSDQTVLTAQPKAFVPVSSTILVREELLRLILLNYNPLFFNANAKVLCTATCNHHPFFEFEAMGKRDPVLIIGIIYPSSRQLPIFT</sequence>
<keyword evidence="2" id="KW-0349">Heme</keyword>
<keyword evidence="4" id="KW-1185">Reference proteome</keyword>
<dbReference type="GO" id="GO:0046872">
    <property type="term" value="F:metal ion binding"/>
    <property type="evidence" value="ECO:0007669"/>
    <property type="project" value="UniProtKB-KW"/>
</dbReference>
<keyword evidence="2" id="KW-0408">Iron</keyword>
<keyword evidence="1" id="KW-0575">Peroxidase</keyword>
<dbReference type="EMBL" id="CAKKLH010000307">
    <property type="protein sequence ID" value="CAH0110806.1"/>
    <property type="molecule type" value="Genomic_DNA"/>
</dbReference>
<feature type="binding site" description="axial binding residue" evidence="2">
    <location>
        <position position="370"/>
    </location>
    <ligand>
        <name>heme b</name>
        <dbReference type="ChEBI" id="CHEBI:60344"/>
    </ligand>
    <ligandPart>
        <name>Fe</name>
        <dbReference type="ChEBI" id="CHEBI:18248"/>
    </ligandPart>
</feature>
<keyword evidence="2" id="KW-0479">Metal-binding</keyword>